<accession>A0ABS3VWQ3</accession>
<feature type="signal peptide" evidence="1">
    <location>
        <begin position="1"/>
        <end position="27"/>
    </location>
</feature>
<reference evidence="3 4" key="1">
    <citation type="submission" date="2019-12" db="EMBL/GenBank/DDBJ databases">
        <title>Whole genome sequencing of endophytic Actinobacterium Micromonospora sp. MPMI6T.</title>
        <authorList>
            <person name="Evv R."/>
            <person name="Podile A.R."/>
        </authorList>
    </citation>
    <scope>NUCLEOTIDE SEQUENCE [LARGE SCALE GENOMIC DNA]</scope>
    <source>
        <strain evidence="3 4">MPMI6</strain>
    </source>
</reference>
<feature type="chain" id="PRO_5046936742" evidence="1">
    <location>
        <begin position="28"/>
        <end position="368"/>
    </location>
</feature>
<organism evidence="3 4">
    <name type="scientific">Micromonospora echinofusca</name>
    <dbReference type="NCBI Taxonomy" id="47858"/>
    <lineage>
        <taxon>Bacteria</taxon>
        <taxon>Bacillati</taxon>
        <taxon>Actinomycetota</taxon>
        <taxon>Actinomycetes</taxon>
        <taxon>Micromonosporales</taxon>
        <taxon>Micromonosporaceae</taxon>
        <taxon>Micromonospora</taxon>
    </lineage>
</organism>
<comment type="caution">
    <text evidence="3">The sequence shown here is derived from an EMBL/GenBank/DDBJ whole genome shotgun (WGS) entry which is preliminary data.</text>
</comment>
<evidence type="ECO:0000313" key="4">
    <source>
        <dbReference type="Proteomes" id="UP000823521"/>
    </source>
</evidence>
<feature type="domain" description="Choice-of-anchor A" evidence="2">
    <location>
        <begin position="42"/>
        <end position="342"/>
    </location>
</feature>
<keyword evidence="4" id="KW-1185">Reference proteome</keyword>
<dbReference type="Proteomes" id="UP000823521">
    <property type="component" value="Unassembled WGS sequence"/>
</dbReference>
<dbReference type="EMBL" id="WVUH01000231">
    <property type="protein sequence ID" value="MBO4208803.1"/>
    <property type="molecule type" value="Genomic_DNA"/>
</dbReference>
<dbReference type="NCBIfam" id="TIGR04215">
    <property type="entry name" value="choice_anch_A"/>
    <property type="match status" value="1"/>
</dbReference>
<dbReference type="InterPro" id="IPR026588">
    <property type="entry name" value="Choice_anch_A"/>
</dbReference>
<name>A0ABS3VWQ3_MICEH</name>
<evidence type="ECO:0000256" key="1">
    <source>
        <dbReference type="SAM" id="SignalP"/>
    </source>
</evidence>
<proteinExistence type="predicted"/>
<evidence type="ECO:0000259" key="2">
    <source>
        <dbReference type="Pfam" id="PF20597"/>
    </source>
</evidence>
<protein>
    <submittedName>
        <fullName evidence="3">Choice-of-anchor A family protein</fullName>
    </submittedName>
</protein>
<gene>
    <name evidence="3" type="ORF">GSF22_22730</name>
</gene>
<evidence type="ECO:0000313" key="3">
    <source>
        <dbReference type="EMBL" id="MBO4208803.1"/>
    </source>
</evidence>
<sequence length="368" mass="37937">MDQRTRRWRLLASAGAAGTVAAMAVLAAQSGAAPVGPIDPVAATLGFTVMTEGDATVLNSENEGTLAVGGDLRFGNYQLALNTAGSFIVPGDTNPTALVVGGRVDFAGSVPGTRLQILQNGYAKIGDLTGTFVRNTDNNGALVNTRILPVNDYDAFPRIELVTRQPVSSVGPASPIDFAGAFATFRNTSTELGTCLNTLILRTPNGDVLPSPIPPGSNAVVSLTPGQTNVLNISATDLANIAILTFATPPTADTPLLVNVDTSDVGDNFAWRVPNFAGIGGPQARYILFNFPTATSVTLTPDGATLEGTIYAPNATVTDLSASNTEGNIIASTYTHNGGEVHDFPFSTTLSCQNADPTTSPTASPTVQ</sequence>
<dbReference type="Pfam" id="PF20597">
    <property type="entry name" value="pAdhesive_15"/>
    <property type="match status" value="1"/>
</dbReference>
<feature type="non-terminal residue" evidence="3">
    <location>
        <position position="368"/>
    </location>
</feature>
<keyword evidence="1" id="KW-0732">Signal</keyword>